<evidence type="ECO:0000256" key="1">
    <source>
        <dbReference type="SAM" id="MobiDB-lite"/>
    </source>
</evidence>
<evidence type="ECO:0000313" key="2">
    <source>
        <dbReference type="EMBL" id="KAL2552514.1"/>
    </source>
</evidence>
<accession>A0ABD1WS87</accession>
<dbReference type="EMBL" id="JBFOLJ010000002">
    <property type="protein sequence ID" value="KAL2552514.1"/>
    <property type="molecule type" value="Genomic_DNA"/>
</dbReference>
<dbReference type="PANTHER" id="PTHR47067">
    <property type="entry name" value="TPX2 (TARGETING PROTEIN FOR XKLP2) PROTEIN FAMILY-RELATED"/>
    <property type="match status" value="1"/>
</dbReference>
<evidence type="ECO:0000313" key="3">
    <source>
        <dbReference type="Proteomes" id="UP001604277"/>
    </source>
</evidence>
<dbReference type="InterPro" id="IPR044216">
    <property type="entry name" value="WDL7"/>
</dbReference>
<reference evidence="3" key="1">
    <citation type="submission" date="2024-07" db="EMBL/GenBank/DDBJ databases">
        <title>Two chromosome-level genome assemblies of Korean endemic species Abeliophyllum distichum and Forsythia ovata (Oleaceae).</title>
        <authorList>
            <person name="Jang H."/>
        </authorList>
    </citation>
    <scope>NUCLEOTIDE SEQUENCE [LARGE SCALE GENOMIC DNA]</scope>
</reference>
<dbReference type="AlphaFoldDB" id="A0ABD1WS87"/>
<dbReference type="PANTHER" id="PTHR47067:SF7">
    <property type="entry name" value="TPX2 (TARGETING PROTEIN FOR XKLP2) PROTEIN FAMILY"/>
    <property type="match status" value="1"/>
</dbReference>
<protein>
    <recommendedName>
        <fullName evidence="4">TPX2 C-terminal domain-containing protein</fullName>
    </recommendedName>
</protein>
<sequence>MGDSGGLILAFPYASDLSNEAKQGNPMLALGESISFGRFMSESLSWEKWSTFSHKKYVEEAERYSQPGSVAQKKAFFEAHYKRIAAQKAAALLEQENSVDEQKISDAKVHDHNEDVESNEVESDKVDQKDPVTEKEALMETPVKKISMNQVHNLENKDTVSGSETNDIPKVDKSLLKVIEIDKQNSIAEREKQLVTRKKRSALSSLKSWFLCKTSKVPRSENRSHSKSLIARQNNLQSPPLSTPVIVPEEREQKFNEKFDAEEMPKEKTGRKFRKEHRIFCFKA</sequence>
<feature type="region of interest" description="Disordered" evidence="1">
    <location>
        <begin position="221"/>
        <end position="248"/>
    </location>
</feature>
<keyword evidence="3" id="KW-1185">Reference proteome</keyword>
<comment type="caution">
    <text evidence="2">The sequence shown here is derived from an EMBL/GenBank/DDBJ whole genome shotgun (WGS) entry which is preliminary data.</text>
</comment>
<evidence type="ECO:0008006" key="4">
    <source>
        <dbReference type="Google" id="ProtNLM"/>
    </source>
</evidence>
<feature type="compositionally biased region" description="Polar residues" evidence="1">
    <location>
        <begin position="231"/>
        <end position="240"/>
    </location>
</feature>
<feature type="compositionally biased region" description="Basic and acidic residues" evidence="1">
    <location>
        <begin position="102"/>
        <end position="115"/>
    </location>
</feature>
<name>A0ABD1WS87_9LAMI</name>
<gene>
    <name evidence="2" type="ORF">Fot_06133</name>
</gene>
<feature type="region of interest" description="Disordered" evidence="1">
    <location>
        <begin position="102"/>
        <end position="130"/>
    </location>
</feature>
<proteinExistence type="predicted"/>
<dbReference type="Proteomes" id="UP001604277">
    <property type="component" value="Unassembled WGS sequence"/>
</dbReference>
<organism evidence="2 3">
    <name type="scientific">Forsythia ovata</name>
    <dbReference type="NCBI Taxonomy" id="205694"/>
    <lineage>
        <taxon>Eukaryota</taxon>
        <taxon>Viridiplantae</taxon>
        <taxon>Streptophyta</taxon>
        <taxon>Embryophyta</taxon>
        <taxon>Tracheophyta</taxon>
        <taxon>Spermatophyta</taxon>
        <taxon>Magnoliopsida</taxon>
        <taxon>eudicotyledons</taxon>
        <taxon>Gunneridae</taxon>
        <taxon>Pentapetalae</taxon>
        <taxon>asterids</taxon>
        <taxon>lamiids</taxon>
        <taxon>Lamiales</taxon>
        <taxon>Oleaceae</taxon>
        <taxon>Forsythieae</taxon>
        <taxon>Forsythia</taxon>
    </lineage>
</organism>